<dbReference type="Pfam" id="PF00646">
    <property type="entry name" value="F-box"/>
    <property type="match status" value="1"/>
</dbReference>
<reference evidence="2 3" key="1">
    <citation type="submission" date="2024-09" db="EMBL/GenBank/DDBJ databases">
        <title>Chromosome-scale assembly of Riccia sorocarpa.</title>
        <authorList>
            <person name="Paukszto L."/>
        </authorList>
    </citation>
    <scope>NUCLEOTIDE SEQUENCE [LARGE SCALE GENOMIC DNA]</scope>
    <source>
        <strain evidence="2">LP-2024</strain>
        <tissue evidence="2">Aerial parts of the thallus</tissue>
    </source>
</reference>
<sequence length="462" mass="52391">MHSDSHARIRDRELAERFKLRRRLVNRKAQSEMNSSGHVTCTTLAENPNLRLLVRFLSEESIVMKMDSMKVVESPSTSGSTRSDGEGLMMGGRYLSKEVVCKILGKLPVRSFLQLRCVCKRWNTILDDVEFQSISSLYETQNALTSSGSFAPFLLWDADSSRPLLSFDLQLWKWRTFHLLHSLHASVICSTRGLLLTVQNSSEGKTLFVVNPLTKVERQIPNLSWAEYEIRQMAVDDAGAGNYFITAEQIPKKGSSSSEPIPMRRLEIQIYDSRRRVWVPTGGFPDNFRYKNAFAMNGHLLFLAQNLASLGMKGVGLFKFDGRGAIEPFGLDVPVHIGPTFRQWIPRLFGREGSLMLIGETETLGRGVFVWQLNSSTFEWERKHEMPNDLFEGSVGSYEFVVCDDYVCVHPSRYEKNRAIVGNLATNSWHILPTVSPSLYVGRSAFIFDSFCFYEPRVGAKV</sequence>
<feature type="domain" description="F-box" evidence="1">
    <location>
        <begin position="89"/>
        <end position="141"/>
    </location>
</feature>
<evidence type="ECO:0000259" key="1">
    <source>
        <dbReference type="PROSITE" id="PS50181"/>
    </source>
</evidence>
<dbReference type="InterPro" id="IPR001810">
    <property type="entry name" value="F-box_dom"/>
</dbReference>
<dbReference type="InterPro" id="IPR011043">
    <property type="entry name" value="Gal_Oxase/kelch_b-propeller"/>
</dbReference>
<comment type="caution">
    <text evidence="2">The sequence shown here is derived from an EMBL/GenBank/DDBJ whole genome shotgun (WGS) entry which is preliminary data.</text>
</comment>
<dbReference type="InterPro" id="IPR050796">
    <property type="entry name" value="SCF_F-box_component"/>
</dbReference>
<dbReference type="PANTHER" id="PTHR31672:SF7">
    <property type="entry name" value="F-BOX DOMAIN-CONTAINING PROTEIN"/>
    <property type="match status" value="1"/>
</dbReference>
<keyword evidence="3" id="KW-1185">Reference proteome</keyword>
<evidence type="ECO:0000313" key="3">
    <source>
        <dbReference type="Proteomes" id="UP001633002"/>
    </source>
</evidence>
<name>A0ABD3H908_9MARC</name>
<evidence type="ECO:0000313" key="2">
    <source>
        <dbReference type="EMBL" id="KAL3686750.1"/>
    </source>
</evidence>
<dbReference type="EMBL" id="JBJQOH010000004">
    <property type="protein sequence ID" value="KAL3686750.1"/>
    <property type="molecule type" value="Genomic_DNA"/>
</dbReference>
<dbReference type="SUPFAM" id="SSF50965">
    <property type="entry name" value="Galactose oxidase, central domain"/>
    <property type="match status" value="1"/>
</dbReference>
<dbReference type="SMART" id="SM00256">
    <property type="entry name" value="FBOX"/>
    <property type="match status" value="1"/>
</dbReference>
<dbReference type="AlphaFoldDB" id="A0ABD3H908"/>
<dbReference type="InterPro" id="IPR036047">
    <property type="entry name" value="F-box-like_dom_sf"/>
</dbReference>
<proteinExistence type="predicted"/>
<dbReference type="PANTHER" id="PTHR31672">
    <property type="entry name" value="BNACNNG10540D PROTEIN"/>
    <property type="match status" value="1"/>
</dbReference>
<gene>
    <name evidence="2" type="ORF">R1sor_013059</name>
</gene>
<dbReference type="Proteomes" id="UP001633002">
    <property type="component" value="Unassembled WGS sequence"/>
</dbReference>
<dbReference type="SUPFAM" id="SSF81383">
    <property type="entry name" value="F-box domain"/>
    <property type="match status" value="1"/>
</dbReference>
<dbReference type="CDD" id="cd22157">
    <property type="entry name" value="F-box_AtFBW1-like"/>
    <property type="match status" value="1"/>
</dbReference>
<organism evidence="2 3">
    <name type="scientific">Riccia sorocarpa</name>
    <dbReference type="NCBI Taxonomy" id="122646"/>
    <lineage>
        <taxon>Eukaryota</taxon>
        <taxon>Viridiplantae</taxon>
        <taxon>Streptophyta</taxon>
        <taxon>Embryophyta</taxon>
        <taxon>Marchantiophyta</taxon>
        <taxon>Marchantiopsida</taxon>
        <taxon>Marchantiidae</taxon>
        <taxon>Marchantiales</taxon>
        <taxon>Ricciaceae</taxon>
        <taxon>Riccia</taxon>
    </lineage>
</organism>
<dbReference type="Gene3D" id="1.20.1280.50">
    <property type="match status" value="1"/>
</dbReference>
<protein>
    <recommendedName>
        <fullName evidence="1">F-box domain-containing protein</fullName>
    </recommendedName>
</protein>
<dbReference type="PROSITE" id="PS50181">
    <property type="entry name" value="FBOX"/>
    <property type="match status" value="1"/>
</dbReference>
<accession>A0ABD3H908</accession>